<keyword evidence="14" id="KW-0496">Mitochondrion</keyword>
<evidence type="ECO:0000256" key="12">
    <source>
        <dbReference type="SAM" id="Phobius"/>
    </source>
</evidence>
<feature type="transmembrane region" description="Helical" evidence="12">
    <location>
        <begin position="59"/>
        <end position="80"/>
    </location>
</feature>
<name>A0A1L6C3Z2_9EUGL</name>
<accession>A0A1L6C3Z2</accession>
<feature type="transmembrane region" description="Helical" evidence="12">
    <location>
        <begin position="32"/>
        <end position="52"/>
    </location>
</feature>
<gene>
    <name evidence="14" type="primary">atp6</name>
</gene>
<sequence length="192" mass="20302">MHLTTCAAVLLVGVSGLRVVVESTSVLGCSSASRRIAPLGATVAALLLFGVFHDTDLVACYLVVLLLTNHSTSSCVLLWMVHLRCVGPLGHLYLGLGMHSGLRTALGAIEALSCTFRSVSLGLRTACNAIAGHVLLAVLVDMTCCAGASASWVAWSIVAWVLPLVLLKMVTCVIQGTVYSRLLAVYWEEQLH</sequence>
<keyword evidence="6" id="KW-0375">Hydrogen ion transport</keyword>
<dbReference type="Pfam" id="PF00119">
    <property type="entry name" value="ATP-synt_A"/>
    <property type="match status" value="1"/>
</dbReference>
<feature type="transmembrane region" description="Helical" evidence="12">
    <location>
        <begin position="152"/>
        <end position="174"/>
    </location>
</feature>
<dbReference type="GO" id="GO:0005743">
    <property type="term" value="C:mitochondrial inner membrane"/>
    <property type="evidence" value="ECO:0007669"/>
    <property type="project" value="UniProtKB-SubCell"/>
</dbReference>
<evidence type="ECO:0000256" key="13">
    <source>
        <dbReference type="SAM" id="SignalP"/>
    </source>
</evidence>
<reference evidence="14" key="1">
    <citation type="journal article" date="2016" name="Nucleic Acids Res.">
        <title>Novel modes of RNA editing in mitochondria.</title>
        <authorList>
            <person name="Moreira S."/>
            <person name="Valach M."/>
            <person name="Aoulad-Aissa M."/>
            <person name="Otto C."/>
            <person name="Burger G."/>
        </authorList>
    </citation>
    <scope>NUCLEOTIDE SEQUENCE</scope>
    <source>
        <strain evidence="14">ATCC 50162</strain>
    </source>
</reference>
<dbReference type="PRINTS" id="PR00123">
    <property type="entry name" value="ATPASEA"/>
</dbReference>
<dbReference type="GO" id="GO:0015078">
    <property type="term" value="F:proton transmembrane transporter activity"/>
    <property type="evidence" value="ECO:0007669"/>
    <property type="project" value="InterPro"/>
</dbReference>
<evidence type="ECO:0000256" key="7">
    <source>
        <dbReference type="ARBA" id="ARBA00022989"/>
    </source>
</evidence>
<evidence type="ECO:0000256" key="2">
    <source>
        <dbReference type="ARBA" id="ARBA00006810"/>
    </source>
</evidence>
<dbReference type="GO" id="GO:0015986">
    <property type="term" value="P:proton motive force-driven ATP synthesis"/>
    <property type="evidence" value="ECO:0007669"/>
    <property type="project" value="InterPro"/>
</dbReference>
<evidence type="ECO:0000256" key="1">
    <source>
        <dbReference type="ARBA" id="ARBA00004141"/>
    </source>
</evidence>
<dbReference type="SUPFAM" id="SSF81336">
    <property type="entry name" value="F1F0 ATP synthase subunit A"/>
    <property type="match status" value="1"/>
</dbReference>
<comment type="subcellular location">
    <subcellularLocation>
        <location evidence="1">Membrane</location>
        <topology evidence="1">Multi-pass membrane protein</topology>
    </subcellularLocation>
    <subcellularLocation>
        <location evidence="11">Mitochondrion inner membrane</location>
        <topology evidence="11">Multi-pass membrane protein</topology>
    </subcellularLocation>
</comment>
<evidence type="ECO:0000256" key="3">
    <source>
        <dbReference type="ARBA" id="ARBA00022448"/>
    </source>
</evidence>
<evidence type="ECO:0000256" key="11">
    <source>
        <dbReference type="RuleBase" id="RU004450"/>
    </source>
</evidence>
<proteinExistence type="inferred from homology"/>
<comment type="similarity">
    <text evidence="2">Belongs to the ATPase A chain family.</text>
</comment>
<dbReference type="InterPro" id="IPR000568">
    <property type="entry name" value="ATP_synth_F0_asu"/>
</dbReference>
<keyword evidence="8" id="KW-0406">Ion transport</keyword>
<dbReference type="Gene3D" id="1.20.120.220">
    <property type="entry name" value="ATP synthase, F0 complex, subunit A"/>
    <property type="match status" value="1"/>
</dbReference>
<keyword evidence="5 12" id="KW-0812">Transmembrane</keyword>
<protein>
    <recommendedName>
        <fullName evidence="11">ATP synthase subunit a</fullName>
    </recommendedName>
</protein>
<keyword evidence="10" id="KW-0066">ATP synthesis</keyword>
<evidence type="ECO:0000256" key="4">
    <source>
        <dbReference type="ARBA" id="ARBA00022547"/>
    </source>
</evidence>
<evidence type="ECO:0000256" key="10">
    <source>
        <dbReference type="ARBA" id="ARBA00023310"/>
    </source>
</evidence>
<geneLocation type="mitochondrion" evidence="14"/>
<keyword evidence="3" id="KW-0813">Transport</keyword>
<keyword evidence="13" id="KW-0732">Signal</keyword>
<dbReference type="AlphaFoldDB" id="A0A1L6C3Z2"/>
<dbReference type="InterPro" id="IPR035908">
    <property type="entry name" value="F0_ATP_A_sf"/>
</dbReference>
<organism evidence="14">
    <name type="scientific">Diplonema papillatum</name>
    <dbReference type="NCBI Taxonomy" id="91374"/>
    <lineage>
        <taxon>Eukaryota</taxon>
        <taxon>Discoba</taxon>
        <taxon>Euglenozoa</taxon>
        <taxon>Diplonemea</taxon>
        <taxon>Diplonemidae</taxon>
        <taxon>Diplonema</taxon>
    </lineage>
</organism>
<keyword evidence="7 12" id="KW-1133">Transmembrane helix</keyword>
<evidence type="ECO:0000256" key="9">
    <source>
        <dbReference type="ARBA" id="ARBA00023136"/>
    </source>
</evidence>
<dbReference type="GO" id="GO:0045259">
    <property type="term" value="C:proton-transporting ATP synthase complex"/>
    <property type="evidence" value="ECO:0007669"/>
    <property type="project" value="UniProtKB-KW"/>
</dbReference>
<feature type="chain" id="PRO_5013154343" description="ATP synthase subunit a" evidence="13">
    <location>
        <begin position="17"/>
        <end position="192"/>
    </location>
</feature>
<evidence type="ECO:0000256" key="8">
    <source>
        <dbReference type="ARBA" id="ARBA00023065"/>
    </source>
</evidence>
<keyword evidence="9 12" id="KW-0472">Membrane</keyword>
<dbReference type="EMBL" id="KU341361">
    <property type="protein sequence ID" value="APQ44780.1"/>
    <property type="molecule type" value="Transcribed_RNA"/>
</dbReference>
<evidence type="ECO:0000256" key="6">
    <source>
        <dbReference type="ARBA" id="ARBA00022781"/>
    </source>
</evidence>
<evidence type="ECO:0000313" key="14">
    <source>
        <dbReference type="EMBL" id="APQ44780.1"/>
    </source>
</evidence>
<feature type="signal peptide" evidence="13">
    <location>
        <begin position="1"/>
        <end position="16"/>
    </location>
</feature>
<keyword evidence="4" id="KW-0138">CF(0)</keyword>
<evidence type="ECO:0000256" key="5">
    <source>
        <dbReference type="ARBA" id="ARBA00022692"/>
    </source>
</evidence>